<dbReference type="InterPro" id="IPR013083">
    <property type="entry name" value="Znf_RING/FYVE/PHD"/>
</dbReference>
<dbReference type="PANTHER" id="PTHR13510:SF44">
    <property type="entry name" value="RABENOSYN-5"/>
    <property type="match status" value="1"/>
</dbReference>
<keyword evidence="2 4" id="KW-0863">Zinc-finger</keyword>
<feature type="compositionally biased region" description="Low complexity" evidence="5">
    <location>
        <begin position="124"/>
        <end position="141"/>
    </location>
</feature>
<feature type="compositionally biased region" description="Polar residues" evidence="5">
    <location>
        <begin position="189"/>
        <end position="199"/>
    </location>
</feature>
<dbReference type="PROSITE" id="PS50178">
    <property type="entry name" value="ZF_FYVE"/>
    <property type="match status" value="1"/>
</dbReference>
<evidence type="ECO:0000313" key="7">
    <source>
        <dbReference type="EMBL" id="OCH95056.1"/>
    </source>
</evidence>
<feature type="compositionally biased region" description="Low complexity" evidence="5">
    <location>
        <begin position="296"/>
        <end position="317"/>
    </location>
</feature>
<feature type="region of interest" description="Disordered" evidence="5">
    <location>
        <begin position="296"/>
        <end position="319"/>
    </location>
</feature>
<dbReference type="InterPro" id="IPR036531">
    <property type="entry name" value="Rbsn_Rab-bd_sf"/>
</dbReference>
<proteinExistence type="predicted"/>
<gene>
    <name evidence="7" type="ORF">OBBRIDRAFT_788793</name>
</gene>
<evidence type="ECO:0000259" key="6">
    <source>
        <dbReference type="PROSITE" id="PS50178"/>
    </source>
</evidence>
<dbReference type="SMART" id="SM00064">
    <property type="entry name" value="FYVE"/>
    <property type="match status" value="1"/>
</dbReference>
<dbReference type="InterPro" id="IPR021565">
    <property type="entry name" value="Rbsn_Rab-bd"/>
</dbReference>
<keyword evidence="1" id="KW-0479">Metal-binding</keyword>
<dbReference type="SUPFAM" id="SSF140125">
    <property type="entry name" value="Rabenosyn-5 Rab-binding domain-like"/>
    <property type="match status" value="1"/>
</dbReference>
<evidence type="ECO:0000256" key="4">
    <source>
        <dbReference type="PROSITE-ProRule" id="PRU00091"/>
    </source>
</evidence>
<feature type="region of interest" description="Disordered" evidence="5">
    <location>
        <begin position="1"/>
        <end position="84"/>
    </location>
</feature>
<dbReference type="Pfam" id="PF01363">
    <property type="entry name" value="FYVE"/>
    <property type="match status" value="1"/>
</dbReference>
<evidence type="ECO:0000256" key="1">
    <source>
        <dbReference type="ARBA" id="ARBA00022723"/>
    </source>
</evidence>
<feature type="domain" description="FYVE-type" evidence="6">
    <location>
        <begin position="451"/>
        <end position="558"/>
    </location>
</feature>
<sequence>MDSPPFVPYQAYRSKRHSRNASSQSTPPPPVSTRPAATADRGFGDAYSEPVIHKSEGHAAVSENGTNGLHNGHALTPKSASTTTLATHQSGSVVLQATGTDLLLDSTVRHEQRPSVSPLDTGKSISSPGTTTTVPSGKPTSAVLNGRSIPASPVAGPSTSSSRAVNERPLPTARKTSTFRHVPLRPPSSRHTLTPSPLRNSEPHARTLSNTSSTSRTDPAKSSDTSSHVSSLSSTPSVTPLERTPQIPALDLSRKFSLHPDVLIRSPISALPVQASRTSSLTTPVGLHLEAVSSVSASPAVSPAPVSPSTAASSPSPQVRTIIRSSAPYRPGFQPKGVYRPRTDEFVGARKSSRDVGRIERARLERRLEKLISLHFPPPELKKQQEKVVQADDRPHLQNKRMSSIFDLDFSELRSKSASDLFREVVTSQGVSGKKNSIRDEEQRITPWEDDSAVASCPLCSASFHPITNRKHHCRLCGRIICSLPVKYPQRPQMCSLLFVADPNGLIEEVGEGVDYGVRRHSTPKPQGKGAGQSDALGENEKFLKGVRICRDCRPVLLRHQYKYETQSVPIFAKLYEAFITLEKEIENALPHFQELMLSLSKQERPTPEASAARKRLLEAFGQYDALGKRIRKLPCRPGSSQDRIQAAIATRANLFLQKHMFPLQSLPKPKNTPSPATDAYENAEPQVIDPDSEVAHVLQPLLEQEALLESFIEEAKAHRKFEDAKTLKTNLEEIRAEIERILTNAEDRADARRETPRTNGR</sequence>
<dbReference type="EMBL" id="KV722339">
    <property type="protein sequence ID" value="OCH95056.1"/>
    <property type="molecule type" value="Genomic_DNA"/>
</dbReference>
<dbReference type="Proteomes" id="UP000250043">
    <property type="component" value="Unassembled WGS sequence"/>
</dbReference>
<dbReference type="Pfam" id="PF11464">
    <property type="entry name" value="Rbsn"/>
    <property type="match status" value="1"/>
</dbReference>
<accession>A0A8E2DSU1</accession>
<keyword evidence="8" id="KW-1185">Reference proteome</keyword>
<dbReference type="GO" id="GO:0008270">
    <property type="term" value="F:zinc ion binding"/>
    <property type="evidence" value="ECO:0007669"/>
    <property type="project" value="UniProtKB-KW"/>
</dbReference>
<dbReference type="Gene3D" id="4.10.860.20">
    <property type="entry name" value="Rabenosyn, Rab binding domain"/>
    <property type="match status" value="1"/>
</dbReference>
<dbReference type="Gene3D" id="3.30.40.10">
    <property type="entry name" value="Zinc/RING finger domain, C3HC4 (zinc finger)"/>
    <property type="match status" value="1"/>
</dbReference>
<dbReference type="InterPro" id="IPR011011">
    <property type="entry name" value="Znf_FYVE_PHD"/>
</dbReference>
<dbReference type="OrthoDB" id="166134at2759"/>
<evidence type="ECO:0000256" key="3">
    <source>
        <dbReference type="ARBA" id="ARBA00022833"/>
    </source>
</evidence>
<feature type="compositionally biased region" description="Low complexity" evidence="5">
    <location>
        <begin position="206"/>
        <end position="241"/>
    </location>
</feature>
<dbReference type="SUPFAM" id="SSF57903">
    <property type="entry name" value="FYVE/PHD zinc finger"/>
    <property type="match status" value="1"/>
</dbReference>
<dbReference type="PANTHER" id="PTHR13510">
    <property type="entry name" value="FYVE-FINGER-CONTAINING RAB5 EFFECTOR PROTEIN RABENOSYN-5-RELATED"/>
    <property type="match status" value="1"/>
</dbReference>
<evidence type="ECO:0000313" key="8">
    <source>
        <dbReference type="Proteomes" id="UP000250043"/>
    </source>
</evidence>
<feature type="region of interest" description="Disordered" evidence="5">
    <location>
        <begin position="109"/>
        <end position="243"/>
    </location>
</feature>
<dbReference type="AlphaFoldDB" id="A0A8E2DSU1"/>
<name>A0A8E2DSU1_9APHY</name>
<dbReference type="InterPro" id="IPR017455">
    <property type="entry name" value="Znf_FYVE-rel"/>
</dbReference>
<protein>
    <recommendedName>
        <fullName evidence="6">FYVE-type domain-containing protein</fullName>
    </recommendedName>
</protein>
<feature type="region of interest" description="Disordered" evidence="5">
    <location>
        <begin position="743"/>
        <end position="762"/>
    </location>
</feature>
<evidence type="ECO:0000256" key="5">
    <source>
        <dbReference type="SAM" id="MobiDB-lite"/>
    </source>
</evidence>
<dbReference type="InterPro" id="IPR000306">
    <property type="entry name" value="Znf_FYVE"/>
</dbReference>
<reference evidence="7 8" key="1">
    <citation type="submission" date="2016-07" db="EMBL/GenBank/DDBJ databases">
        <title>Draft genome of the white-rot fungus Obba rivulosa 3A-2.</title>
        <authorList>
            <consortium name="DOE Joint Genome Institute"/>
            <person name="Miettinen O."/>
            <person name="Riley R."/>
            <person name="Acob R."/>
            <person name="Barry K."/>
            <person name="Cullen D."/>
            <person name="De Vries R."/>
            <person name="Hainaut M."/>
            <person name="Hatakka A."/>
            <person name="Henrissat B."/>
            <person name="Hilden K."/>
            <person name="Kuo R."/>
            <person name="Labutti K."/>
            <person name="Lipzen A."/>
            <person name="Makela M.R."/>
            <person name="Sandor L."/>
            <person name="Spatafora J.W."/>
            <person name="Grigoriev I.V."/>
            <person name="Hibbett D.S."/>
        </authorList>
    </citation>
    <scope>NUCLEOTIDE SEQUENCE [LARGE SCALE GENOMIC DNA]</scope>
    <source>
        <strain evidence="7 8">3A-2</strain>
    </source>
</reference>
<organism evidence="7 8">
    <name type="scientific">Obba rivulosa</name>
    <dbReference type="NCBI Taxonomy" id="1052685"/>
    <lineage>
        <taxon>Eukaryota</taxon>
        <taxon>Fungi</taxon>
        <taxon>Dikarya</taxon>
        <taxon>Basidiomycota</taxon>
        <taxon>Agaricomycotina</taxon>
        <taxon>Agaricomycetes</taxon>
        <taxon>Polyporales</taxon>
        <taxon>Gelatoporiaceae</taxon>
        <taxon>Obba</taxon>
    </lineage>
</organism>
<evidence type="ECO:0000256" key="2">
    <source>
        <dbReference type="ARBA" id="ARBA00022771"/>
    </source>
</evidence>
<dbReference type="CDD" id="cd15737">
    <property type="entry name" value="FYVE2_Vac1p_like"/>
    <property type="match status" value="1"/>
</dbReference>
<dbReference type="InterPro" id="IPR052727">
    <property type="entry name" value="Rab4/Rab5_effector"/>
</dbReference>
<keyword evidence="3" id="KW-0862">Zinc</keyword>